<sequence length="89" mass="9769">MQLHLPSPALRSSVGAPTMCLILGIGHRAHKDCAILRLFNCIDSSVVDHGQNTFFHNALNNYFLGNSNLVEHDVAKQTPANEQQETKAT</sequence>
<organism evidence="1 2">
    <name type="scientific">Prunus armeniaca</name>
    <name type="common">Apricot</name>
    <name type="synonym">Armeniaca vulgaris</name>
    <dbReference type="NCBI Taxonomy" id="36596"/>
    <lineage>
        <taxon>Eukaryota</taxon>
        <taxon>Viridiplantae</taxon>
        <taxon>Streptophyta</taxon>
        <taxon>Embryophyta</taxon>
        <taxon>Tracheophyta</taxon>
        <taxon>Spermatophyta</taxon>
        <taxon>Magnoliopsida</taxon>
        <taxon>eudicotyledons</taxon>
        <taxon>Gunneridae</taxon>
        <taxon>Pentapetalae</taxon>
        <taxon>rosids</taxon>
        <taxon>fabids</taxon>
        <taxon>Rosales</taxon>
        <taxon>Rosaceae</taxon>
        <taxon>Amygdaloideae</taxon>
        <taxon>Amygdaleae</taxon>
        <taxon>Prunus</taxon>
    </lineage>
</organism>
<accession>A0A6J5VPV0</accession>
<proteinExistence type="predicted"/>
<gene>
    <name evidence="1" type="ORF">CURHAP_LOCUS49208</name>
</gene>
<dbReference type="Proteomes" id="UP000507222">
    <property type="component" value="Unassembled WGS sequence"/>
</dbReference>
<dbReference type="EMBL" id="CAEKDK010000008">
    <property type="protein sequence ID" value="CAB4289727.1"/>
    <property type="molecule type" value="Genomic_DNA"/>
</dbReference>
<reference evidence="1 2" key="1">
    <citation type="submission" date="2020-05" db="EMBL/GenBank/DDBJ databases">
        <authorList>
            <person name="Campoy J."/>
            <person name="Schneeberger K."/>
            <person name="Spophaly S."/>
        </authorList>
    </citation>
    <scope>NUCLEOTIDE SEQUENCE [LARGE SCALE GENOMIC DNA]</scope>
    <source>
        <strain evidence="1">PruArmRojPasFocal</strain>
    </source>
</reference>
<dbReference type="AlphaFoldDB" id="A0A6J5VPV0"/>
<name>A0A6J5VPV0_PRUAR</name>
<protein>
    <submittedName>
        <fullName evidence="1">Uncharacterized protein</fullName>
    </submittedName>
</protein>
<evidence type="ECO:0000313" key="1">
    <source>
        <dbReference type="EMBL" id="CAB4289727.1"/>
    </source>
</evidence>
<evidence type="ECO:0000313" key="2">
    <source>
        <dbReference type="Proteomes" id="UP000507222"/>
    </source>
</evidence>